<dbReference type="SUPFAM" id="SSF56112">
    <property type="entry name" value="Protein kinase-like (PK-like)"/>
    <property type="match status" value="1"/>
</dbReference>
<dbReference type="InterPro" id="IPR008266">
    <property type="entry name" value="Tyr_kinase_AS"/>
</dbReference>
<evidence type="ECO:0000259" key="1">
    <source>
        <dbReference type="PROSITE" id="PS50011"/>
    </source>
</evidence>
<dbReference type="OrthoDB" id="552014at2759"/>
<name>A0A0D2LVX2_9CHLO</name>
<dbReference type="PROSITE" id="PS00109">
    <property type="entry name" value="PROTEIN_KINASE_TYR"/>
    <property type="match status" value="1"/>
</dbReference>
<organism evidence="2 3">
    <name type="scientific">Monoraphidium neglectum</name>
    <dbReference type="NCBI Taxonomy" id="145388"/>
    <lineage>
        <taxon>Eukaryota</taxon>
        <taxon>Viridiplantae</taxon>
        <taxon>Chlorophyta</taxon>
        <taxon>core chlorophytes</taxon>
        <taxon>Chlorophyceae</taxon>
        <taxon>CS clade</taxon>
        <taxon>Sphaeropleales</taxon>
        <taxon>Selenastraceae</taxon>
        <taxon>Monoraphidium</taxon>
    </lineage>
</organism>
<evidence type="ECO:0000313" key="2">
    <source>
        <dbReference type="EMBL" id="KIY95639.1"/>
    </source>
</evidence>
<dbReference type="EMBL" id="KK103405">
    <property type="protein sequence ID" value="KIY95639.1"/>
    <property type="molecule type" value="Genomic_DNA"/>
</dbReference>
<dbReference type="AlphaFoldDB" id="A0A0D2LVX2"/>
<dbReference type="PANTHER" id="PTHR37171">
    <property type="entry name" value="SERINE/THREONINE-PROTEIN KINASE YRZF-RELATED"/>
    <property type="match status" value="1"/>
</dbReference>
<dbReference type="RefSeq" id="XP_013894659.1">
    <property type="nucleotide sequence ID" value="XM_014039205.1"/>
</dbReference>
<dbReference type="Proteomes" id="UP000054498">
    <property type="component" value="Unassembled WGS sequence"/>
</dbReference>
<reference evidence="2 3" key="1">
    <citation type="journal article" date="2013" name="BMC Genomics">
        <title>Reconstruction of the lipid metabolism for the microalga Monoraphidium neglectum from its genome sequence reveals characteristics suitable for biofuel production.</title>
        <authorList>
            <person name="Bogen C."/>
            <person name="Al-Dilaimi A."/>
            <person name="Albersmeier A."/>
            <person name="Wichmann J."/>
            <person name="Grundmann M."/>
            <person name="Rupp O."/>
            <person name="Lauersen K.J."/>
            <person name="Blifernez-Klassen O."/>
            <person name="Kalinowski J."/>
            <person name="Goesmann A."/>
            <person name="Mussgnug J.H."/>
            <person name="Kruse O."/>
        </authorList>
    </citation>
    <scope>NUCLEOTIDE SEQUENCE [LARGE SCALE GENOMIC DNA]</scope>
    <source>
        <strain evidence="2 3">SAG 48.87</strain>
    </source>
</reference>
<keyword evidence="3" id="KW-1185">Reference proteome</keyword>
<evidence type="ECO:0000313" key="3">
    <source>
        <dbReference type="Proteomes" id="UP000054498"/>
    </source>
</evidence>
<dbReference type="GO" id="GO:0004672">
    <property type="term" value="F:protein kinase activity"/>
    <property type="evidence" value="ECO:0007669"/>
    <property type="project" value="InterPro"/>
</dbReference>
<proteinExistence type="predicted"/>
<dbReference type="PROSITE" id="PS50011">
    <property type="entry name" value="PROTEIN_KINASE_DOM"/>
    <property type="match status" value="1"/>
</dbReference>
<dbReference type="InterPro" id="IPR000719">
    <property type="entry name" value="Prot_kinase_dom"/>
</dbReference>
<dbReference type="PANTHER" id="PTHR37171:SF1">
    <property type="entry name" value="SERINE_THREONINE-PROTEIN KINASE YRZF-RELATED"/>
    <property type="match status" value="1"/>
</dbReference>
<dbReference type="GO" id="GO:0005524">
    <property type="term" value="F:ATP binding"/>
    <property type="evidence" value="ECO:0007669"/>
    <property type="project" value="InterPro"/>
</dbReference>
<gene>
    <name evidence="2" type="ORF">MNEG_12322</name>
</gene>
<dbReference type="KEGG" id="mng:MNEG_12322"/>
<accession>A0A0D2LVX2</accession>
<dbReference type="GeneID" id="25729673"/>
<dbReference type="InterPro" id="IPR052396">
    <property type="entry name" value="Meiotic_Drive_Suppr_Kinase"/>
</dbReference>
<sequence length="113" mass="11935">MADTCKQRGVVASLKHEALVYEHLAALQGTVIPVLLGCGFWRDEGIFLVATSIVEGEHPSSDTAAAYPAAEKALRMIHVMGVVHGDIREDNILVSRQGAAFKAPVGLQNGSGP</sequence>
<dbReference type="InterPro" id="IPR011009">
    <property type="entry name" value="Kinase-like_dom_sf"/>
</dbReference>
<feature type="domain" description="Protein kinase" evidence="1">
    <location>
        <begin position="1"/>
        <end position="113"/>
    </location>
</feature>
<protein>
    <recommendedName>
        <fullName evidence="1">Protein kinase domain-containing protein</fullName>
    </recommendedName>
</protein>